<dbReference type="SMART" id="SM00028">
    <property type="entry name" value="TPR"/>
    <property type="match status" value="2"/>
</dbReference>
<accession>A0A8H5FI05</accession>
<proteinExistence type="predicted"/>
<feature type="region of interest" description="Disordered" evidence="2">
    <location>
        <begin position="1"/>
        <end position="40"/>
    </location>
</feature>
<evidence type="ECO:0000256" key="1">
    <source>
        <dbReference type="PROSITE-ProRule" id="PRU00339"/>
    </source>
</evidence>
<dbReference type="PANTHER" id="PTHR46014:SF1">
    <property type="entry name" value="TETRATRICOPEPTIDE REPEAT PROTEIN 1"/>
    <property type="match status" value="1"/>
</dbReference>
<protein>
    <recommendedName>
        <fullName evidence="5">TPR-like protein</fullName>
    </recommendedName>
</protein>
<evidence type="ECO:0000256" key="2">
    <source>
        <dbReference type="SAM" id="MobiDB-lite"/>
    </source>
</evidence>
<gene>
    <name evidence="3" type="ORF">D9611_003355</name>
</gene>
<dbReference type="InterPro" id="IPR011990">
    <property type="entry name" value="TPR-like_helical_dom_sf"/>
</dbReference>
<dbReference type="AlphaFoldDB" id="A0A8H5FI05"/>
<organism evidence="3 4">
    <name type="scientific">Ephemerocybe angulata</name>
    <dbReference type="NCBI Taxonomy" id="980116"/>
    <lineage>
        <taxon>Eukaryota</taxon>
        <taxon>Fungi</taxon>
        <taxon>Dikarya</taxon>
        <taxon>Basidiomycota</taxon>
        <taxon>Agaricomycotina</taxon>
        <taxon>Agaricomycetes</taxon>
        <taxon>Agaricomycetidae</taxon>
        <taxon>Agaricales</taxon>
        <taxon>Agaricineae</taxon>
        <taxon>Psathyrellaceae</taxon>
        <taxon>Ephemerocybe</taxon>
    </lineage>
</organism>
<comment type="caution">
    <text evidence="3">The sequence shown here is derived from an EMBL/GenBank/DDBJ whole genome shotgun (WGS) entry which is preliminary data.</text>
</comment>
<evidence type="ECO:0000313" key="4">
    <source>
        <dbReference type="Proteomes" id="UP000541558"/>
    </source>
</evidence>
<name>A0A8H5FI05_9AGAR</name>
<evidence type="ECO:0008006" key="5">
    <source>
        <dbReference type="Google" id="ProtNLM"/>
    </source>
</evidence>
<dbReference type="InterPro" id="IPR019734">
    <property type="entry name" value="TPR_rpt"/>
</dbReference>
<dbReference type="Proteomes" id="UP000541558">
    <property type="component" value="Unassembled WGS sequence"/>
</dbReference>
<sequence length="269" mass="29419">MSSSPIHDPAFSSPNSGNIATRLQDANERKSAGNDHFRQSRWTEALVAYQSAINILPKRKDPPAKKGAASLHDDLDDENVPGSGPSTSQLPEGDEDSLEDETHKHAGEEDVDKEEEGIAMGEVEGKEVAQLRSVLHANIGACHVKLGEHKQAVEACTKALKDDPTYIKALQRRAASNDILDTWSSLTAVQDDYNVLLSLIQPTSQKAEIESKLRKLKPRLEAAQKRETSEMLDKLKGLGDSLLGNFGLSTNNFKFEPNGQGGYSMNFVR</sequence>
<reference evidence="3 4" key="1">
    <citation type="journal article" date="2020" name="ISME J.">
        <title>Uncovering the hidden diversity of litter-decomposition mechanisms in mushroom-forming fungi.</title>
        <authorList>
            <person name="Floudas D."/>
            <person name="Bentzer J."/>
            <person name="Ahren D."/>
            <person name="Johansson T."/>
            <person name="Persson P."/>
            <person name="Tunlid A."/>
        </authorList>
    </citation>
    <scope>NUCLEOTIDE SEQUENCE [LARGE SCALE GENOMIC DNA]</scope>
    <source>
        <strain evidence="3 4">CBS 175.51</strain>
    </source>
</reference>
<feature type="compositionally biased region" description="Basic and acidic residues" evidence="2">
    <location>
        <begin position="25"/>
        <end position="38"/>
    </location>
</feature>
<feature type="region of interest" description="Disordered" evidence="2">
    <location>
        <begin position="54"/>
        <end position="116"/>
    </location>
</feature>
<evidence type="ECO:0000313" key="3">
    <source>
        <dbReference type="EMBL" id="KAF5337138.1"/>
    </source>
</evidence>
<keyword evidence="4" id="KW-1185">Reference proteome</keyword>
<feature type="repeat" description="TPR" evidence="1">
    <location>
        <begin position="133"/>
        <end position="166"/>
    </location>
</feature>
<dbReference type="OrthoDB" id="1872379at2759"/>
<feature type="compositionally biased region" description="Polar residues" evidence="2">
    <location>
        <begin position="12"/>
        <end position="21"/>
    </location>
</feature>
<dbReference type="SUPFAM" id="SSF48452">
    <property type="entry name" value="TPR-like"/>
    <property type="match status" value="1"/>
</dbReference>
<keyword evidence="1" id="KW-0802">TPR repeat</keyword>
<dbReference type="PROSITE" id="PS50005">
    <property type="entry name" value="TPR"/>
    <property type="match status" value="1"/>
</dbReference>
<dbReference type="InterPro" id="IPR052769">
    <property type="entry name" value="TPR_domain_protein"/>
</dbReference>
<dbReference type="EMBL" id="JAACJK010000057">
    <property type="protein sequence ID" value="KAF5337138.1"/>
    <property type="molecule type" value="Genomic_DNA"/>
</dbReference>
<dbReference type="Gene3D" id="1.25.40.10">
    <property type="entry name" value="Tetratricopeptide repeat domain"/>
    <property type="match status" value="2"/>
</dbReference>
<dbReference type="PANTHER" id="PTHR46014">
    <property type="entry name" value="TETRATRICOPEPTIDE REPEAT PROTEIN 1"/>
    <property type="match status" value="1"/>
</dbReference>